<gene>
    <name evidence="7" type="ORF">INP94_04155</name>
</gene>
<evidence type="ECO:0000256" key="3">
    <source>
        <dbReference type="ARBA" id="ARBA00022989"/>
    </source>
</evidence>
<keyword evidence="7" id="KW-0436">Ligase</keyword>
<dbReference type="EMBL" id="CP063120">
    <property type="protein sequence ID" value="QOR18077.1"/>
    <property type="molecule type" value="Genomic_DNA"/>
</dbReference>
<evidence type="ECO:0000256" key="1">
    <source>
        <dbReference type="ARBA" id="ARBA00004141"/>
    </source>
</evidence>
<dbReference type="AlphaFoldDB" id="A0A7M1NB84"/>
<dbReference type="Proteomes" id="UP000595009">
    <property type="component" value="Chromosome"/>
</dbReference>
<dbReference type="GO" id="GO:0016874">
    <property type="term" value="F:ligase activity"/>
    <property type="evidence" value="ECO:0007669"/>
    <property type="project" value="UniProtKB-KW"/>
</dbReference>
<reference evidence="7 8" key="1">
    <citation type="submission" date="2020-10" db="EMBL/GenBank/DDBJ databases">
        <title>Genomic diversity and antimicrobial resistance of Haemophilus colonising the airways of young children with cystic fibrosis.</title>
        <authorList>
            <person name="Watts S.C."/>
            <person name="Judd L.M."/>
            <person name="Carzino R."/>
            <person name="Ranganathan S."/>
            <person name="Holt K.E."/>
        </authorList>
    </citation>
    <scope>NUCLEOTIDE SEQUENCE [LARGE SCALE GENOMIC DNA]</scope>
    <source>
        <strain evidence="7 8">M1C137_2</strain>
    </source>
</reference>
<evidence type="ECO:0000256" key="4">
    <source>
        <dbReference type="ARBA" id="ARBA00023136"/>
    </source>
</evidence>
<organism evidence="7 8">
    <name type="scientific">Haemophilus parainfluenzae</name>
    <dbReference type="NCBI Taxonomy" id="729"/>
    <lineage>
        <taxon>Bacteria</taxon>
        <taxon>Pseudomonadati</taxon>
        <taxon>Pseudomonadota</taxon>
        <taxon>Gammaproteobacteria</taxon>
        <taxon>Pasteurellales</taxon>
        <taxon>Pasteurellaceae</taxon>
        <taxon>Haemophilus</taxon>
    </lineage>
</organism>
<dbReference type="PANTHER" id="PTHR37422">
    <property type="entry name" value="TEICHURONIC ACID BIOSYNTHESIS PROTEIN TUAE"/>
    <property type="match status" value="1"/>
</dbReference>
<feature type="transmembrane region" description="Helical" evidence="5">
    <location>
        <begin position="202"/>
        <end position="218"/>
    </location>
</feature>
<keyword evidence="3 5" id="KW-1133">Transmembrane helix</keyword>
<evidence type="ECO:0000259" key="6">
    <source>
        <dbReference type="Pfam" id="PF04932"/>
    </source>
</evidence>
<keyword evidence="2 5" id="KW-0812">Transmembrane</keyword>
<proteinExistence type="predicted"/>
<name>A0A7M1NB84_HAEPA</name>
<feature type="transmembrane region" description="Helical" evidence="5">
    <location>
        <begin position="114"/>
        <end position="133"/>
    </location>
</feature>
<sequence length="415" mass="46265">MQITKQNWLATIINFAVTLFFLSIFIVKGGYNAAPALLMLIGLGYSVYALIKKPLLNLSKVDKWLIYSYLFYFLTFVLSLSINGGKMRDLDTASRVIFLIPVFLLLLKRPIKTCVLSYAIPLGGVIAVCIALYDKFILNLNPDQNPRIMHIQGGDISMSLGIFSLIIALYAHQKKDVKLTTLSVIGGLCGIVGSLLSTARGGWVALPVLLVVILYIYRQSLSKRFFLTFFGIIVIASIGISQMPNNRIMERIDVAQKDIQLYLDNHDGNTSLGARFEMWKSALEMAKEKPLFGWGIQGATEKRKLDTKEKIATGNIGQFTHAHNQYLDDLSKRGIVGLLALLAVLFIPLRAFMKKLNTTNDEIKLIATLGVAHILSVMIYGLSQGFLVHNSGTIFYFFLTIVFYAAIRTHQKAEP</sequence>
<accession>A0A7M1NB84</accession>
<comment type="subcellular location">
    <subcellularLocation>
        <location evidence="1">Membrane</location>
        <topology evidence="1">Multi-pass membrane protein</topology>
    </subcellularLocation>
</comment>
<feature type="transmembrane region" description="Helical" evidence="5">
    <location>
        <begin position="365"/>
        <end position="382"/>
    </location>
</feature>
<evidence type="ECO:0000256" key="2">
    <source>
        <dbReference type="ARBA" id="ARBA00022692"/>
    </source>
</evidence>
<feature type="transmembrane region" description="Helical" evidence="5">
    <location>
        <begin position="179"/>
        <end position="196"/>
    </location>
</feature>
<dbReference type="Pfam" id="PF04932">
    <property type="entry name" value="Wzy_C"/>
    <property type="match status" value="1"/>
</dbReference>
<feature type="transmembrane region" description="Helical" evidence="5">
    <location>
        <begin position="33"/>
        <end position="52"/>
    </location>
</feature>
<evidence type="ECO:0000313" key="8">
    <source>
        <dbReference type="Proteomes" id="UP000595009"/>
    </source>
</evidence>
<feature type="transmembrane region" description="Helical" evidence="5">
    <location>
        <begin position="64"/>
        <end position="84"/>
    </location>
</feature>
<evidence type="ECO:0000313" key="7">
    <source>
        <dbReference type="EMBL" id="QOR18077.1"/>
    </source>
</evidence>
<protein>
    <submittedName>
        <fullName evidence="7">O-antigen ligase family protein</fullName>
    </submittedName>
</protein>
<feature type="domain" description="O-antigen ligase-related" evidence="6">
    <location>
        <begin position="188"/>
        <end position="342"/>
    </location>
</feature>
<dbReference type="InterPro" id="IPR051533">
    <property type="entry name" value="WaaL-like"/>
</dbReference>
<feature type="transmembrane region" description="Helical" evidence="5">
    <location>
        <begin position="388"/>
        <end position="407"/>
    </location>
</feature>
<keyword evidence="4 5" id="KW-0472">Membrane</keyword>
<feature type="transmembrane region" description="Helical" evidence="5">
    <location>
        <begin position="7"/>
        <end position="27"/>
    </location>
</feature>
<dbReference type="InterPro" id="IPR007016">
    <property type="entry name" value="O-antigen_ligase-rel_domated"/>
</dbReference>
<dbReference type="GO" id="GO:0016020">
    <property type="term" value="C:membrane"/>
    <property type="evidence" value="ECO:0007669"/>
    <property type="project" value="UniProtKB-SubCell"/>
</dbReference>
<feature type="transmembrane region" description="Helical" evidence="5">
    <location>
        <begin position="225"/>
        <end position="243"/>
    </location>
</feature>
<feature type="transmembrane region" description="Helical" evidence="5">
    <location>
        <begin position="153"/>
        <end position="172"/>
    </location>
</feature>
<feature type="transmembrane region" description="Helical" evidence="5">
    <location>
        <begin position="90"/>
        <end position="107"/>
    </location>
</feature>
<dbReference type="PANTHER" id="PTHR37422:SF17">
    <property type="entry name" value="O-ANTIGEN LIGASE"/>
    <property type="match status" value="1"/>
</dbReference>
<evidence type="ECO:0000256" key="5">
    <source>
        <dbReference type="SAM" id="Phobius"/>
    </source>
</evidence>
<feature type="transmembrane region" description="Helical" evidence="5">
    <location>
        <begin position="334"/>
        <end position="353"/>
    </location>
</feature>